<dbReference type="RefSeq" id="WP_158364959.1">
    <property type="nucleotide sequence ID" value="NZ_JAOQKC010000024.1"/>
</dbReference>
<comment type="similarity">
    <text evidence="8">Belongs to the TRAP transporter small permease family.</text>
</comment>
<dbReference type="Pfam" id="PF04290">
    <property type="entry name" value="DctQ"/>
    <property type="match status" value="1"/>
</dbReference>
<dbReference type="PANTHER" id="PTHR35011:SF11">
    <property type="entry name" value="TRAP TRANSPORTER SMALL PERMEASE PROTEIN"/>
    <property type="match status" value="1"/>
</dbReference>
<name>A0ABT2S0P5_9FIRM</name>
<evidence type="ECO:0000256" key="2">
    <source>
        <dbReference type="ARBA" id="ARBA00022448"/>
    </source>
</evidence>
<dbReference type="InterPro" id="IPR007387">
    <property type="entry name" value="TRAP_DctQ"/>
</dbReference>
<evidence type="ECO:0000259" key="10">
    <source>
        <dbReference type="Pfam" id="PF04290"/>
    </source>
</evidence>
<comment type="subcellular location">
    <subcellularLocation>
        <location evidence="1">Cell inner membrane</location>
        <topology evidence="1">Multi-pass membrane protein</topology>
    </subcellularLocation>
</comment>
<evidence type="ECO:0000256" key="1">
    <source>
        <dbReference type="ARBA" id="ARBA00004429"/>
    </source>
</evidence>
<evidence type="ECO:0000313" key="11">
    <source>
        <dbReference type="EMBL" id="MCU6698047.1"/>
    </source>
</evidence>
<keyword evidence="2" id="KW-0813">Transport</keyword>
<dbReference type="PANTHER" id="PTHR35011">
    <property type="entry name" value="2,3-DIKETO-L-GULONATE TRAP TRANSPORTER SMALL PERMEASE PROTEIN YIAM"/>
    <property type="match status" value="1"/>
</dbReference>
<evidence type="ECO:0000256" key="8">
    <source>
        <dbReference type="ARBA" id="ARBA00038436"/>
    </source>
</evidence>
<keyword evidence="6 9" id="KW-1133">Transmembrane helix</keyword>
<dbReference type="EMBL" id="JAOQKC010000024">
    <property type="protein sequence ID" value="MCU6698047.1"/>
    <property type="molecule type" value="Genomic_DNA"/>
</dbReference>
<evidence type="ECO:0000256" key="9">
    <source>
        <dbReference type="SAM" id="Phobius"/>
    </source>
</evidence>
<evidence type="ECO:0000313" key="12">
    <source>
        <dbReference type="Proteomes" id="UP001652461"/>
    </source>
</evidence>
<evidence type="ECO:0000256" key="7">
    <source>
        <dbReference type="ARBA" id="ARBA00023136"/>
    </source>
</evidence>
<keyword evidence="3" id="KW-1003">Cell membrane</keyword>
<feature type="domain" description="Tripartite ATP-independent periplasmic transporters DctQ component" evidence="10">
    <location>
        <begin position="24"/>
        <end position="151"/>
    </location>
</feature>
<gene>
    <name evidence="11" type="ORF">OCV63_14285</name>
</gene>
<proteinExistence type="inferred from homology"/>
<keyword evidence="4" id="KW-0997">Cell inner membrane</keyword>
<sequence>MTKISEVLGKVIESILYFFMIILVSATFLQVFCRFVVKTPISWSQELVKLCFIWIIFLGAAIAVREQTHLTMDIIVPHLPGGAQKMIRGGIYIMSVVCALFMLYGGIGFCIQCSAKKMMTLPLPADAQYIAMPISAGLMIWYLIEKAWLSLTHRKEGA</sequence>
<accession>A0ABT2S0P5</accession>
<evidence type="ECO:0000256" key="3">
    <source>
        <dbReference type="ARBA" id="ARBA00022475"/>
    </source>
</evidence>
<comment type="caution">
    <text evidence="11">The sequence shown here is derived from an EMBL/GenBank/DDBJ whole genome shotgun (WGS) entry which is preliminary data.</text>
</comment>
<feature type="transmembrane region" description="Helical" evidence="9">
    <location>
        <begin position="91"/>
        <end position="115"/>
    </location>
</feature>
<feature type="transmembrane region" description="Helical" evidence="9">
    <location>
        <begin position="47"/>
        <end position="64"/>
    </location>
</feature>
<keyword evidence="12" id="KW-1185">Reference proteome</keyword>
<evidence type="ECO:0000256" key="6">
    <source>
        <dbReference type="ARBA" id="ARBA00022989"/>
    </source>
</evidence>
<keyword evidence="7 9" id="KW-0472">Membrane</keyword>
<dbReference type="Proteomes" id="UP001652461">
    <property type="component" value="Unassembled WGS sequence"/>
</dbReference>
<keyword evidence="5 9" id="KW-0812">Transmembrane</keyword>
<dbReference type="InterPro" id="IPR055348">
    <property type="entry name" value="DctQ"/>
</dbReference>
<feature type="transmembrane region" description="Helical" evidence="9">
    <location>
        <begin position="15"/>
        <end position="35"/>
    </location>
</feature>
<protein>
    <submittedName>
        <fullName evidence="11">TRAP transporter small permease</fullName>
    </submittedName>
</protein>
<organism evidence="11 12">
    <name type="scientific">Laedolimicola ammoniilytica</name>
    <dbReference type="NCBI Taxonomy" id="2981771"/>
    <lineage>
        <taxon>Bacteria</taxon>
        <taxon>Bacillati</taxon>
        <taxon>Bacillota</taxon>
        <taxon>Clostridia</taxon>
        <taxon>Lachnospirales</taxon>
        <taxon>Lachnospiraceae</taxon>
        <taxon>Laedolimicola</taxon>
    </lineage>
</organism>
<evidence type="ECO:0000256" key="5">
    <source>
        <dbReference type="ARBA" id="ARBA00022692"/>
    </source>
</evidence>
<evidence type="ECO:0000256" key="4">
    <source>
        <dbReference type="ARBA" id="ARBA00022519"/>
    </source>
</evidence>
<reference evidence="11 12" key="1">
    <citation type="journal article" date="2021" name="ISME Commun">
        <title>Automated analysis of genomic sequences facilitates high-throughput and comprehensive description of bacteria.</title>
        <authorList>
            <person name="Hitch T.C.A."/>
        </authorList>
    </citation>
    <scope>NUCLEOTIDE SEQUENCE [LARGE SCALE GENOMIC DNA]</scope>
    <source>
        <strain evidence="11 12">Sanger_04</strain>
    </source>
</reference>